<evidence type="ECO:0000259" key="1">
    <source>
        <dbReference type="Pfam" id="PF13817"/>
    </source>
</evidence>
<protein>
    <submittedName>
        <fullName evidence="2">Transposase domain-containing protein</fullName>
    </submittedName>
</protein>
<dbReference type="Proteomes" id="UP000676169">
    <property type="component" value="Chromosome"/>
</dbReference>
<name>A0A975PGR2_9BACT</name>
<proteinExistence type="predicted"/>
<organism evidence="2 3">
    <name type="scientific">Luteolibacter ambystomatis</name>
    <dbReference type="NCBI Taxonomy" id="2824561"/>
    <lineage>
        <taxon>Bacteria</taxon>
        <taxon>Pseudomonadati</taxon>
        <taxon>Verrucomicrobiota</taxon>
        <taxon>Verrucomicrobiia</taxon>
        <taxon>Verrucomicrobiales</taxon>
        <taxon>Verrucomicrobiaceae</taxon>
        <taxon>Luteolibacter</taxon>
    </lineage>
</organism>
<feature type="domain" description="Transposase IS66 C-terminal" evidence="1">
    <location>
        <begin position="23"/>
        <end position="59"/>
    </location>
</feature>
<accession>A0A975PGR2</accession>
<dbReference type="InterPro" id="IPR039552">
    <property type="entry name" value="IS66_C"/>
</dbReference>
<dbReference type="Pfam" id="PF13817">
    <property type="entry name" value="DDE_Tnp_IS66_C"/>
    <property type="match status" value="1"/>
</dbReference>
<reference evidence="2" key="1">
    <citation type="submission" date="2021-04" db="EMBL/GenBank/DDBJ databases">
        <title>Luteolibacter sp. 32A isolated from the skin of an Anderson's salamander (Ambystoma andersonii).</title>
        <authorList>
            <person name="Spergser J."/>
            <person name="Busse H.-J."/>
        </authorList>
    </citation>
    <scope>NUCLEOTIDE SEQUENCE</scope>
    <source>
        <strain evidence="2">32A</strain>
    </source>
</reference>
<dbReference type="KEGG" id="lamb:KBB96_08870"/>
<evidence type="ECO:0000313" key="2">
    <source>
        <dbReference type="EMBL" id="QUE52989.1"/>
    </source>
</evidence>
<dbReference type="EMBL" id="CP073100">
    <property type="protein sequence ID" value="QUE52989.1"/>
    <property type="molecule type" value="Genomic_DNA"/>
</dbReference>
<sequence length="75" mass="8356">MGAKNWLFIGREAAGDKAAILYTVVENCRRLGIDPKDYLTDVLTRLPGMQNHEVAALTPSNWLKTQRTVATRRAA</sequence>
<gene>
    <name evidence="2" type="ORF">KBB96_08870</name>
</gene>
<keyword evidence="3" id="KW-1185">Reference proteome</keyword>
<dbReference type="RefSeq" id="WP_211634333.1">
    <property type="nucleotide sequence ID" value="NZ_CP073100.1"/>
</dbReference>
<dbReference type="AlphaFoldDB" id="A0A975PGR2"/>
<evidence type="ECO:0000313" key="3">
    <source>
        <dbReference type="Proteomes" id="UP000676169"/>
    </source>
</evidence>